<name>A0ABU5EZ38_9BACT</name>
<dbReference type="RefSeq" id="WP_320687121.1">
    <property type="nucleotide sequence ID" value="NZ_JAXBLV010000180.1"/>
</dbReference>
<evidence type="ECO:0000313" key="2">
    <source>
        <dbReference type="Proteomes" id="UP001272242"/>
    </source>
</evidence>
<reference evidence="2" key="1">
    <citation type="journal article" date="2023" name="Mar. Drugs">
        <title>Gemmata algarum, a Novel Planctomycete Isolated from an Algal Mat, Displays Antimicrobial Activity.</title>
        <authorList>
            <person name="Kumar G."/>
            <person name="Kallscheuer N."/>
            <person name="Kashif M."/>
            <person name="Ahamad S."/>
            <person name="Jagadeeshwari U."/>
            <person name="Pannikurungottu S."/>
            <person name="Haufschild T."/>
            <person name="Kabuu M."/>
            <person name="Sasikala C."/>
            <person name="Jogler C."/>
            <person name="Ramana C."/>
        </authorList>
    </citation>
    <scope>NUCLEOTIDE SEQUENCE [LARGE SCALE GENOMIC DNA]</scope>
    <source>
        <strain evidence="2">JC673</strain>
    </source>
</reference>
<evidence type="ECO:0008006" key="3">
    <source>
        <dbReference type="Google" id="ProtNLM"/>
    </source>
</evidence>
<gene>
    <name evidence="1" type="ORF">R5W23_001819</name>
</gene>
<protein>
    <recommendedName>
        <fullName evidence="3">SMI1/KNR4 family protein</fullName>
    </recommendedName>
</protein>
<accession>A0ABU5EZ38</accession>
<dbReference type="Proteomes" id="UP001272242">
    <property type="component" value="Unassembled WGS sequence"/>
</dbReference>
<comment type="caution">
    <text evidence="1">The sequence shown here is derived from an EMBL/GenBank/DDBJ whole genome shotgun (WGS) entry which is preliminary data.</text>
</comment>
<keyword evidence="2" id="KW-1185">Reference proteome</keyword>
<evidence type="ECO:0000313" key="1">
    <source>
        <dbReference type="EMBL" id="MDY3560575.1"/>
    </source>
</evidence>
<sequence length="174" mass="19302">MTDWRATTKQIAEEVSAHGRRAEWEVLPPSDDLPSILLHTDALTAAAGVARELERWVFKDIFTRDAPVTDDEIDRCGKEVEVAVGILHRGLASLTRDIFGNPFRPVTFSPFWRTDTALSLARQMYESRDFSAMPILADALQDAGCDSPEVLDHCRGDGPHVRGCWVVDLVLGKG</sequence>
<proteinExistence type="predicted"/>
<dbReference type="EMBL" id="JAXBLV010000180">
    <property type="protein sequence ID" value="MDY3560575.1"/>
    <property type="molecule type" value="Genomic_DNA"/>
</dbReference>
<organism evidence="1 2">
    <name type="scientific">Gemmata algarum</name>
    <dbReference type="NCBI Taxonomy" id="2975278"/>
    <lineage>
        <taxon>Bacteria</taxon>
        <taxon>Pseudomonadati</taxon>
        <taxon>Planctomycetota</taxon>
        <taxon>Planctomycetia</taxon>
        <taxon>Gemmatales</taxon>
        <taxon>Gemmataceae</taxon>
        <taxon>Gemmata</taxon>
    </lineage>
</organism>